<dbReference type="Gene3D" id="4.10.240.10">
    <property type="entry name" value="Zn(2)-C6 fungal-type DNA-binding domain"/>
    <property type="match status" value="1"/>
</dbReference>
<keyword evidence="4" id="KW-0805">Transcription regulation</keyword>
<comment type="subcellular location">
    <subcellularLocation>
        <location evidence="1">Nucleus</location>
    </subcellularLocation>
</comment>
<feature type="region of interest" description="Disordered" evidence="8">
    <location>
        <begin position="713"/>
        <end position="741"/>
    </location>
</feature>
<keyword evidence="6" id="KW-0804">Transcription</keyword>
<keyword evidence="11" id="KW-1185">Reference proteome</keyword>
<evidence type="ECO:0000256" key="3">
    <source>
        <dbReference type="ARBA" id="ARBA00022833"/>
    </source>
</evidence>
<dbReference type="GO" id="GO:0043565">
    <property type="term" value="F:sequence-specific DNA binding"/>
    <property type="evidence" value="ECO:0007669"/>
    <property type="project" value="TreeGrafter"/>
</dbReference>
<dbReference type="GO" id="GO:0008270">
    <property type="term" value="F:zinc ion binding"/>
    <property type="evidence" value="ECO:0007669"/>
    <property type="project" value="InterPro"/>
</dbReference>
<dbReference type="Proteomes" id="UP000510647">
    <property type="component" value="Chromosome 5"/>
</dbReference>
<keyword evidence="3" id="KW-0862">Zinc</keyword>
<dbReference type="SUPFAM" id="SSF57701">
    <property type="entry name" value="Zn2/Cys6 DNA-binding domain"/>
    <property type="match status" value="1"/>
</dbReference>
<dbReference type="OrthoDB" id="2399539at2759"/>
<dbReference type="PANTHER" id="PTHR47782">
    <property type="entry name" value="ZN(II)2CYS6 TRANSCRIPTION FACTOR (EUROFUNG)-RELATED"/>
    <property type="match status" value="1"/>
</dbReference>
<keyword evidence="7" id="KW-0539">Nucleus</keyword>
<dbReference type="SMART" id="SM00066">
    <property type="entry name" value="GAL4"/>
    <property type="match status" value="1"/>
</dbReference>
<dbReference type="SMART" id="SM00906">
    <property type="entry name" value="Fungal_trans"/>
    <property type="match status" value="1"/>
</dbReference>
<sequence length="852" mass="96173">MTDDDKKSRKRPSSAVTGITKSISACKRCRLKKIRCDQEFPSCVKCAKAGEPCVSLDPATGRDVPRSYVIFLEDRLTAMMKKLKECGIDPAEIQGNVPATSSDNPINLDLYEETLRQEHEVPHDNVFAAYLINKATSMQRGVSGPSDGDTKTDASSTEGIVHQLNELDEPDKSVAALGAMKSNASNSYLGDSSGIPFAKLVFTAVNFRPDLVGDDSDEEIKQRNGRYAEYNASESSGDFDPVWLPSRKVAETLISRYFVESNSQLPVLHREYFLKKYFEPIYGPWDPDLSIASDHTKINSSFKLPKRTSEDRTASDDKHNNGKAVEQRPWYDVLYYTQKVADSNTEVPEEYHLPYFFLNMVFAIGKSATVLQSDIHEIVAFKRSAMHFSKALYSSADRMEALAGTILIAIYSLMRPNVPGVWYTMGSVLRLTVDLGLHAEKLNKNYDPFTRELRRRLFWCVYSLDRQICIYFGRPFGIPEENVTAQYPSVLDDALITTSNDDISDYSKVKTSISTPKVIALAMFKIRRIQANIVQVLYAQNGEVPRKFADLESWRSHIHEVLDKWFEKEVPRTHKKMNCKFTTEFFSLNYFFTKCMLYGLSPKNLALSDRDFEIVYDATKGTIETYDILCTKQKINFTWVAVHNIFMAGMTNLYVVYYSDKGLKEGRQAVKERTTAILRVLKELIGSCEAAKSCFTIYKVLSSAVIRLKFDTNQQHSSKPESREQNSPLIDPNATKATPDSAGVFFSDETLRNINIKEESLNFDNSLDQFFNELEKVGSVSENESSLGHLSTVNSPNMGIRQDMTAKLNSSSFTPARDGQSLIDMISQVTTESIWDELFGKSITNEAFTNTD</sequence>
<keyword evidence="2" id="KW-0479">Metal-binding</keyword>
<proteinExistence type="predicted"/>
<dbReference type="GO" id="GO:0006351">
    <property type="term" value="P:DNA-templated transcription"/>
    <property type="evidence" value="ECO:0007669"/>
    <property type="project" value="InterPro"/>
</dbReference>
<evidence type="ECO:0000256" key="6">
    <source>
        <dbReference type="ARBA" id="ARBA00023163"/>
    </source>
</evidence>
<dbReference type="Pfam" id="PF04082">
    <property type="entry name" value="Fungal_trans"/>
    <property type="match status" value="1"/>
</dbReference>
<dbReference type="GO" id="GO:0045944">
    <property type="term" value="P:positive regulation of transcription by RNA polymerase II"/>
    <property type="evidence" value="ECO:0007669"/>
    <property type="project" value="TreeGrafter"/>
</dbReference>
<dbReference type="PROSITE" id="PS50048">
    <property type="entry name" value="ZN2_CY6_FUNGAL_2"/>
    <property type="match status" value="1"/>
</dbReference>
<dbReference type="InterPro" id="IPR052202">
    <property type="entry name" value="Yeast_MetPath_Reg"/>
</dbReference>
<feature type="domain" description="Zn(2)-C6 fungal-type" evidence="9">
    <location>
        <begin position="25"/>
        <end position="55"/>
    </location>
</feature>
<evidence type="ECO:0000313" key="10">
    <source>
        <dbReference type="EMBL" id="QLQ81049.1"/>
    </source>
</evidence>
<dbReference type="InterPro" id="IPR046347">
    <property type="entry name" value="bZIP_sf"/>
</dbReference>
<reference evidence="10 11" key="1">
    <citation type="submission" date="2020-06" db="EMBL/GenBank/DDBJ databases">
        <title>The yeast mating-type switching endonuclease HO is a domesticated member of an unorthodox homing genetic element family.</title>
        <authorList>
            <person name="Coughlan A.Y."/>
            <person name="Lombardi L."/>
            <person name="Braun-Galleani S."/>
            <person name="Martos A.R."/>
            <person name="Galeote V."/>
            <person name="Bigey F."/>
            <person name="Dequin S."/>
            <person name="Byrne K.P."/>
            <person name="Wolfe K.H."/>
        </authorList>
    </citation>
    <scope>NUCLEOTIDE SEQUENCE [LARGE SCALE GENOMIC DNA]</scope>
    <source>
        <strain evidence="10 11">CBS2947</strain>
    </source>
</reference>
<evidence type="ECO:0000256" key="5">
    <source>
        <dbReference type="ARBA" id="ARBA00023125"/>
    </source>
</evidence>
<evidence type="ECO:0000256" key="1">
    <source>
        <dbReference type="ARBA" id="ARBA00004123"/>
    </source>
</evidence>
<dbReference type="CDD" id="cd00067">
    <property type="entry name" value="GAL4"/>
    <property type="match status" value="1"/>
</dbReference>
<dbReference type="PANTHER" id="PTHR47782:SF1">
    <property type="entry name" value="PYRIMIDINE PATHWAY REGULATORY PROTEIN 1"/>
    <property type="match status" value="1"/>
</dbReference>
<evidence type="ECO:0000256" key="4">
    <source>
        <dbReference type="ARBA" id="ARBA00023015"/>
    </source>
</evidence>
<dbReference type="AlphaFoldDB" id="A0A7H9HUV6"/>
<feature type="compositionally biased region" description="Basic and acidic residues" evidence="8">
    <location>
        <begin position="307"/>
        <end position="320"/>
    </location>
</feature>
<dbReference type="InterPro" id="IPR036864">
    <property type="entry name" value="Zn2-C6_fun-type_DNA-bd_sf"/>
</dbReference>
<gene>
    <name evidence="10" type="ORF">HG537_0E04040</name>
</gene>
<evidence type="ECO:0000256" key="7">
    <source>
        <dbReference type="ARBA" id="ARBA00023242"/>
    </source>
</evidence>
<dbReference type="Pfam" id="PF00172">
    <property type="entry name" value="Zn_clus"/>
    <property type="match status" value="1"/>
</dbReference>
<evidence type="ECO:0000259" key="9">
    <source>
        <dbReference type="PROSITE" id="PS50048"/>
    </source>
</evidence>
<dbReference type="InterPro" id="IPR007219">
    <property type="entry name" value="XnlR_reg_dom"/>
</dbReference>
<evidence type="ECO:0000256" key="8">
    <source>
        <dbReference type="SAM" id="MobiDB-lite"/>
    </source>
</evidence>
<keyword evidence="5" id="KW-0238">DNA-binding</keyword>
<dbReference type="GO" id="GO:0005634">
    <property type="term" value="C:nucleus"/>
    <property type="evidence" value="ECO:0007669"/>
    <property type="project" value="UniProtKB-SubCell"/>
</dbReference>
<evidence type="ECO:0000256" key="2">
    <source>
        <dbReference type="ARBA" id="ARBA00022723"/>
    </source>
</evidence>
<organism evidence="10 11">
    <name type="scientific">Torulaspora globosa</name>
    <dbReference type="NCBI Taxonomy" id="48254"/>
    <lineage>
        <taxon>Eukaryota</taxon>
        <taxon>Fungi</taxon>
        <taxon>Dikarya</taxon>
        <taxon>Ascomycota</taxon>
        <taxon>Saccharomycotina</taxon>
        <taxon>Saccharomycetes</taxon>
        <taxon>Saccharomycetales</taxon>
        <taxon>Saccharomycetaceae</taxon>
        <taxon>Torulaspora</taxon>
    </lineage>
</organism>
<protein>
    <recommendedName>
        <fullName evidence="9">Zn(2)-C6 fungal-type domain-containing protein</fullName>
    </recommendedName>
</protein>
<evidence type="ECO:0000313" key="11">
    <source>
        <dbReference type="Proteomes" id="UP000510647"/>
    </source>
</evidence>
<feature type="region of interest" description="Disordered" evidence="8">
    <location>
        <begin position="302"/>
        <end position="322"/>
    </location>
</feature>
<dbReference type="InterPro" id="IPR001138">
    <property type="entry name" value="Zn2Cys6_DnaBD"/>
</dbReference>
<dbReference type="EMBL" id="CP059271">
    <property type="protein sequence ID" value="QLQ81049.1"/>
    <property type="molecule type" value="Genomic_DNA"/>
</dbReference>
<dbReference type="SUPFAM" id="SSF57959">
    <property type="entry name" value="Leucine zipper domain"/>
    <property type="match status" value="1"/>
</dbReference>
<dbReference type="CDD" id="cd12148">
    <property type="entry name" value="fungal_TF_MHR"/>
    <property type="match status" value="1"/>
</dbReference>
<dbReference type="GO" id="GO:0000981">
    <property type="term" value="F:DNA-binding transcription factor activity, RNA polymerase II-specific"/>
    <property type="evidence" value="ECO:0007669"/>
    <property type="project" value="InterPro"/>
</dbReference>
<dbReference type="CDD" id="cd14723">
    <property type="entry name" value="ZIP_Ppr1"/>
    <property type="match status" value="1"/>
</dbReference>
<accession>A0A7H9HUV6</accession>
<name>A0A7H9HUV6_9SACH</name>
<dbReference type="PROSITE" id="PS00463">
    <property type="entry name" value="ZN2_CY6_FUNGAL_1"/>
    <property type="match status" value="1"/>
</dbReference>